<evidence type="ECO:0000256" key="2">
    <source>
        <dbReference type="ARBA" id="ARBA00023315"/>
    </source>
</evidence>
<dbReference type="Proteomes" id="UP000594800">
    <property type="component" value="Chromosome"/>
</dbReference>
<keyword evidence="1 4" id="KW-0808">Transferase</keyword>
<dbReference type="AlphaFoldDB" id="A0A7S9LPA4"/>
<dbReference type="Pfam" id="PF13508">
    <property type="entry name" value="Acetyltransf_7"/>
    <property type="match status" value="1"/>
</dbReference>
<protein>
    <submittedName>
        <fullName evidence="4">GNAT family N-acetyltransferase</fullName>
    </submittedName>
</protein>
<dbReference type="RefSeq" id="WP_196101873.1">
    <property type="nucleotide sequence ID" value="NZ_CP064942.1"/>
</dbReference>
<dbReference type="KEGG" id="poz:I0K15_12665"/>
<gene>
    <name evidence="4" type="ORF">I0K15_12665</name>
</gene>
<dbReference type="PROSITE" id="PS51186">
    <property type="entry name" value="GNAT"/>
    <property type="match status" value="1"/>
</dbReference>
<name>A0A7S9LPA4_9RHOB</name>
<dbReference type="GO" id="GO:0016747">
    <property type="term" value="F:acyltransferase activity, transferring groups other than amino-acyl groups"/>
    <property type="evidence" value="ECO:0007669"/>
    <property type="project" value="InterPro"/>
</dbReference>
<reference evidence="4 5" key="1">
    <citation type="submission" date="2020-11" db="EMBL/GenBank/DDBJ databases">
        <title>Description of Pontivivens ytuae sp. nov. isolated from deep sea sediment of Mariana Trench.</title>
        <authorList>
            <person name="Wang Z."/>
            <person name="Sun Q.-L."/>
            <person name="Xu X.-D."/>
            <person name="Tang Y.-Z."/>
            <person name="Zhang J."/>
        </authorList>
    </citation>
    <scope>NUCLEOTIDE SEQUENCE [LARGE SCALE GENOMIC DNA]</scope>
    <source>
        <strain evidence="4 5">MT2928</strain>
    </source>
</reference>
<keyword evidence="2" id="KW-0012">Acyltransferase</keyword>
<dbReference type="PANTHER" id="PTHR43877:SF2">
    <property type="entry name" value="AMINOALKYLPHOSPHONATE N-ACETYLTRANSFERASE-RELATED"/>
    <property type="match status" value="1"/>
</dbReference>
<dbReference type="SUPFAM" id="SSF55729">
    <property type="entry name" value="Acyl-CoA N-acyltransferases (Nat)"/>
    <property type="match status" value="1"/>
</dbReference>
<dbReference type="InterPro" id="IPR050832">
    <property type="entry name" value="Bact_Acetyltransf"/>
</dbReference>
<accession>A0A7S9LPA4</accession>
<dbReference type="InterPro" id="IPR016181">
    <property type="entry name" value="Acyl_CoA_acyltransferase"/>
</dbReference>
<evidence type="ECO:0000313" key="5">
    <source>
        <dbReference type="Proteomes" id="UP000594800"/>
    </source>
</evidence>
<dbReference type="CDD" id="cd04301">
    <property type="entry name" value="NAT_SF"/>
    <property type="match status" value="1"/>
</dbReference>
<keyword evidence="5" id="KW-1185">Reference proteome</keyword>
<dbReference type="InterPro" id="IPR000182">
    <property type="entry name" value="GNAT_dom"/>
</dbReference>
<proteinExistence type="predicted"/>
<feature type="domain" description="N-acetyltransferase" evidence="3">
    <location>
        <begin position="2"/>
        <end position="156"/>
    </location>
</feature>
<organism evidence="4 5">
    <name type="scientific">Pontivivens ytuae</name>
    <dbReference type="NCBI Taxonomy" id="2789856"/>
    <lineage>
        <taxon>Bacteria</taxon>
        <taxon>Pseudomonadati</taxon>
        <taxon>Pseudomonadota</taxon>
        <taxon>Alphaproteobacteria</taxon>
        <taxon>Rhodobacterales</taxon>
        <taxon>Paracoccaceae</taxon>
        <taxon>Pontivivens</taxon>
    </lineage>
</organism>
<dbReference type="PANTHER" id="PTHR43877">
    <property type="entry name" value="AMINOALKYLPHOSPHONATE N-ACETYLTRANSFERASE-RELATED-RELATED"/>
    <property type="match status" value="1"/>
</dbReference>
<evidence type="ECO:0000256" key="1">
    <source>
        <dbReference type="ARBA" id="ARBA00022679"/>
    </source>
</evidence>
<dbReference type="EMBL" id="CP064942">
    <property type="protein sequence ID" value="QPH52662.1"/>
    <property type="molecule type" value="Genomic_DNA"/>
</dbReference>
<sequence>MKEVRLFTAGPDFAEDAAVLALLREAFASMQGRIDPPSSLHRLDPEGLAAKRRAERLILARDADGIVGCIFLAHQSDHAYASKLAVAPARQRQGIARALLAEAEGQADRPVLRLQSRVELVENHALFLRCGFREVARTAHAGYDRPTSITFEKTVRAIPD</sequence>
<dbReference type="Gene3D" id="3.40.630.30">
    <property type="match status" value="1"/>
</dbReference>
<evidence type="ECO:0000259" key="3">
    <source>
        <dbReference type="PROSITE" id="PS51186"/>
    </source>
</evidence>
<evidence type="ECO:0000313" key="4">
    <source>
        <dbReference type="EMBL" id="QPH52662.1"/>
    </source>
</evidence>